<dbReference type="SUPFAM" id="SSF49373">
    <property type="entry name" value="Invasin/intimin cell-adhesion fragments"/>
    <property type="match status" value="1"/>
</dbReference>
<keyword evidence="3" id="KW-1185">Reference proteome</keyword>
<dbReference type="AlphaFoldDB" id="A0A371P8E9"/>
<name>A0A371P8E9_9ACTN</name>
<dbReference type="Proteomes" id="UP000265581">
    <property type="component" value="Unassembled WGS sequence"/>
</dbReference>
<dbReference type="Gene3D" id="2.60.40.10">
    <property type="entry name" value="Immunoglobulins"/>
    <property type="match status" value="1"/>
</dbReference>
<gene>
    <name evidence="2" type="ORF">DX116_00705</name>
</gene>
<reference evidence="2 3" key="1">
    <citation type="submission" date="2018-08" db="EMBL/GenBank/DDBJ databases">
        <title>Aeromicrobium sp. M2KJ-4, whole genome shotgun sequence.</title>
        <authorList>
            <person name="Tuo L."/>
        </authorList>
    </citation>
    <scope>NUCLEOTIDE SEQUENCE [LARGE SCALE GENOMIC DNA]</scope>
    <source>
        <strain evidence="2 3">M2KJ-4</strain>
    </source>
</reference>
<dbReference type="RefSeq" id="WP_119702334.1">
    <property type="nucleotide sequence ID" value="NZ_JBHSOI010000001.1"/>
</dbReference>
<comment type="caution">
    <text evidence="2">The sequence shown here is derived from an EMBL/GenBank/DDBJ whole genome shotgun (WGS) entry which is preliminary data.</text>
</comment>
<feature type="chain" id="PRO_5016638675" description="Big-1 domain-containing protein" evidence="1">
    <location>
        <begin position="31"/>
        <end position="604"/>
    </location>
</feature>
<organism evidence="2 3">
    <name type="scientific">Aeromicrobium endophyticum</name>
    <dbReference type="NCBI Taxonomy" id="2292704"/>
    <lineage>
        <taxon>Bacteria</taxon>
        <taxon>Bacillati</taxon>
        <taxon>Actinomycetota</taxon>
        <taxon>Actinomycetes</taxon>
        <taxon>Propionibacteriales</taxon>
        <taxon>Nocardioidaceae</taxon>
        <taxon>Aeromicrobium</taxon>
    </lineage>
</organism>
<dbReference type="OrthoDB" id="3791003at2"/>
<proteinExistence type="predicted"/>
<keyword evidence="1" id="KW-0732">Signal</keyword>
<sequence>MKTVKTSRALALGVTAALAASAFSYSPASAAPSLTLDARSQDGKAFQVADYADGDITVQVTDGTDAVDVDDSQDLRYSWTVTPFAPNATPVTLPAMGADVQATDVKGAFVVPLPISQGPGTYKLTAVLDEPAGTMGAPTATLDLAVGTSTATIDGLGASTPGLVQEGTLTVTAPDNTFGTDLDSQPDPVAGQAYSLTVDHGFFTGGEATPSRIGDEAGNLTNLGTRLTGVTDANGVLKFDVGIARDAGFDDDGRVAATVKLSGSLAASDVVDWSTDDTLNGRVAIRTSPTSEQTNPVNPTLAGNQTYYDVFALDQFGNPVDDQTIYLDYTGRLKDYIADDTEFQSNFDTIGDIFVVSNVADRITVTGTWESAPSYRYINNQGGAARVTDPAARPDAVGSTATTTYEIDFNASRYSMSSSVSDTVRVGTTVTQTVRAVDQQGNPIEGFQVRFLRFGPDATNGDVVATKSTNALGEATYSFIGTRRGRALITAEVTDGNRRKELNGSAAFGAAVNARLARTKGKSSGGRVDRLTVSATKLAKGARVNLYKVVKGKQKLVGSKKLGKTGTAAFAIRDRNKKAKTKYVAVVRSTSTSIADQSRAVNVR</sequence>
<evidence type="ECO:0000313" key="3">
    <source>
        <dbReference type="Proteomes" id="UP000265581"/>
    </source>
</evidence>
<protein>
    <recommendedName>
        <fullName evidence="4">Big-1 domain-containing protein</fullName>
    </recommendedName>
</protein>
<accession>A0A371P8E9</accession>
<feature type="signal peptide" evidence="1">
    <location>
        <begin position="1"/>
        <end position="30"/>
    </location>
</feature>
<evidence type="ECO:0000256" key="1">
    <source>
        <dbReference type="SAM" id="SignalP"/>
    </source>
</evidence>
<dbReference type="InterPro" id="IPR008964">
    <property type="entry name" value="Invasin/intimin_cell_adhesion"/>
</dbReference>
<evidence type="ECO:0000313" key="2">
    <source>
        <dbReference type="EMBL" id="REK72201.1"/>
    </source>
</evidence>
<dbReference type="InterPro" id="IPR013783">
    <property type="entry name" value="Ig-like_fold"/>
</dbReference>
<dbReference type="GO" id="GO:0005975">
    <property type="term" value="P:carbohydrate metabolic process"/>
    <property type="evidence" value="ECO:0007669"/>
    <property type="project" value="UniProtKB-ARBA"/>
</dbReference>
<evidence type="ECO:0008006" key="4">
    <source>
        <dbReference type="Google" id="ProtNLM"/>
    </source>
</evidence>
<dbReference type="EMBL" id="QUBR01000001">
    <property type="protein sequence ID" value="REK72201.1"/>
    <property type="molecule type" value="Genomic_DNA"/>
</dbReference>